<comment type="caution">
    <text evidence="3">The sequence shown here is derived from an EMBL/GenBank/DDBJ whole genome shotgun (WGS) entry which is preliminary data.</text>
</comment>
<keyword evidence="1" id="KW-0732">Signal</keyword>
<evidence type="ECO:0000259" key="2">
    <source>
        <dbReference type="Pfam" id="PF20041"/>
    </source>
</evidence>
<feature type="chain" id="PRO_5016867042" description="DUF6443 domain-containing protein" evidence="1">
    <location>
        <begin position="25"/>
        <end position="1479"/>
    </location>
</feature>
<feature type="domain" description="DUF6443" evidence="2">
    <location>
        <begin position="55"/>
        <end position="186"/>
    </location>
</feature>
<dbReference type="Proteomes" id="UP000253410">
    <property type="component" value="Unassembled WGS sequence"/>
</dbReference>
<dbReference type="NCBIfam" id="TIGR03696">
    <property type="entry name" value="Rhs_assc_core"/>
    <property type="match status" value="1"/>
</dbReference>
<dbReference type="OrthoDB" id="976756at2"/>
<name>A0A365Y1A2_9BACT</name>
<evidence type="ECO:0000256" key="1">
    <source>
        <dbReference type="SAM" id="SignalP"/>
    </source>
</evidence>
<dbReference type="Pfam" id="PF20041">
    <property type="entry name" value="DUF6443"/>
    <property type="match status" value="1"/>
</dbReference>
<protein>
    <recommendedName>
        <fullName evidence="2">DUF6443 domain-containing protein</fullName>
    </recommendedName>
</protein>
<proteinExistence type="predicted"/>
<evidence type="ECO:0000313" key="3">
    <source>
        <dbReference type="EMBL" id="RBL92280.1"/>
    </source>
</evidence>
<evidence type="ECO:0000313" key="4">
    <source>
        <dbReference type="Proteomes" id="UP000253410"/>
    </source>
</evidence>
<organism evidence="3 4">
    <name type="scientific">Chitinophaga flava</name>
    <dbReference type="NCBI Taxonomy" id="2259036"/>
    <lineage>
        <taxon>Bacteria</taxon>
        <taxon>Pseudomonadati</taxon>
        <taxon>Bacteroidota</taxon>
        <taxon>Chitinophagia</taxon>
        <taxon>Chitinophagales</taxon>
        <taxon>Chitinophagaceae</taxon>
        <taxon>Chitinophaga</taxon>
    </lineage>
</organism>
<dbReference type="EMBL" id="QFFJ01000001">
    <property type="protein sequence ID" value="RBL92280.1"/>
    <property type="molecule type" value="Genomic_DNA"/>
</dbReference>
<keyword evidence="4" id="KW-1185">Reference proteome</keyword>
<dbReference type="InterPro" id="IPR022385">
    <property type="entry name" value="Rhs_assc_core"/>
</dbReference>
<sequence>MFQYIKPYILLSLLCCSSMSKVHAQVPLPYNSTSKINYVRTLEPSFPTTDPAAVTAPGRPVSDVKQATKYFDGLGRLLQTVEKGMSGDSKDIVTPVLYDEFGLEQFKYLPYVPTGGNMSDGKFKLDPFGAQQIFYKDPSLNPTLKDEGIYYHQTEFEPSPLNRTIKVYAPGSSWGKTMGNKPVGQQYLMNTAADSVRIWTIADNADLPVTAAIFDAGQLYKNVTTNEHNVQTVEYKDKEGRMVLKKVQLHSSALLGTAHMGWLCTYYVYDNLNRLRFVISPMGVSKITSSWNVTTVAEEFCFRYRYDTKSRMIFKKVPGAKPVEMVYDQRNRLVFTRDGNMNADNVKNWLVTFYDELNRPVQTALYHSAASRETLQGAMNTVVNATGNTNYKFPGIADLVVAAKDRDIYKAINSIAFESGFDTGENGVMDAYIDGNLNEGIANIVVNNPLPDIDPASLTPLTYTFYDHYDFPGSQPILTTDLGKPVAGNNPYSEPSVVSDVTTGLVTGTKARILGTDRWQTSTIYYNSKGRVVQTVTDNIANGKDITSNLYDFNGKLLSTYGRHKNPMSSITPEVRILTMMDYDQAGRVLAIRKQINDAGALKTIVQHTYNALGQLTQKQLGDNLDVLTYDYNIRGWLLGMNRDFVKSSGNTPFFGFELGYDKPTSVISGATFAGQQYSGNVSGTIWRSKGDNICRKYDFSYDLVNRLSAADFNQQNSGSSGWSKDQADFSVSNLSYDASGNILTMRQKGISGGAPTTIDDLRYDYKNGSTNKLNFVTDGIFNPQSTLGDFKENQQADTQDYWYDDNGNMTRDENKNIGAITYNHLNLPEAITMTGKGNIRYYYNALGKKVRKVVQDNSGSSSITTTTDYINGFVYKDNVLQFTGHEEGRIRAVTSQNAPVAFVYDYFEKDHLGNVRIVLTEQNTNAIYAATMETATAPKESALFSNLDDTRVPKPVGFAAGDSKENKFVAKLNAQGSSKKIGPSIVLRVMAGDTVQIGAKAFYKSTDPANKKENPVQAESIVTDLIAAFGGTAIADATHGGPATSSQSPFNTNFYNNDYQRLKDKDPDHNTTGRPKAYLNFVLFDDQFKLVEQSSGVKQVKAEPDQVQTLSQDKMPIAKTGFLYVYTSNESPQDVFFDDVVVAHASSPLLEETHYYPFGLTMAGISSSAQVGTNYPENRFKYNGNALQSKEFIDGTGLELYDFNARSLDHQIGRFWQTDPLMELHLNYTPYNFALNNPILFADPLGLDTTRGTTIPESPKDGDVLAIPGRNGGESFYSYSNNGGWVGTGMNGGTLNEVTVGVSSTYSNYFNAKVYYGSISDGEGIGAQDMINFGVSTLGLGINMFQTRMNNDLKTLIRGGLRTPAARGTRTALVRSLKSLDKVGKRLGWVGAGLTAVNLANKYVMDGEGLTRKDLFDAAISVTLAVVSISNPIGLVGLGVYGFLDATGALDNIKAYVGIDDTVVLPSKPEYTLHNLLQ</sequence>
<reference evidence="3 4" key="1">
    <citation type="submission" date="2018-05" db="EMBL/GenBank/DDBJ databases">
        <title>Chitinophaga sp. K3CV102501T nov., isolated from isolated from a monsoon evergreen broad-leaved forest soil.</title>
        <authorList>
            <person name="Lv Y."/>
        </authorList>
    </citation>
    <scope>NUCLEOTIDE SEQUENCE [LARGE SCALE GENOMIC DNA]</scope>
    <source>
        <strain evidence="3 4">GDMCC 1.1325</strain>
    </source>
</reference>
<dbReference type="Gene3D" id="2.180.10.10">
    <property type="entry name" value="RHS repeat-associated core"/>
    <property type="match status" value="3"/>
</dbReference>
<feature type="signal peptide" evidence="1">
    <location>
        <begin position="1"/>
        <end position="24"/>
    </location>
</feature>
<dbReference type="InterPro" id="IPR045619">
    <property type="entry name" value="DUF6443"/>
</dbReference>
<gene>
    <name evidence="3" type="ORF">DF182_06730</name>
</gene>
<accession>A0A365Y1A2</accession>